<reference evidence="1 2" key="1">
    <citation type="submission" date="2024-09" db="EMBL/GenBank/DDBJ databases">
        <authorList>
            <person name="Sun Q."/>
            <person name="Mori K."/>
        </authorList>
    </citation>
    <scope>NUCLEOTIDE SEQUENCE [LARGE SCALE GENOMIC DNA]</scope>
    <source>
        <strain evidence="1 2">CCM 7609</strain>
    </source>
</reference>
<proteinExistence type="predicted"/>
<evidence type="ECO:0000313" key="2">
    <source>
        <dbReference type="Proteomes" id="UP001589766"/>
    </source>
</evidence>
<accession>A0ABV6F5R1</accession>
<sequence length="159" mass="17677">MITIYCDNGHKPWTIGKLVRSGGTGDWMQEGAQSSDLQRQHAVHMEKHPGMATDLTDWLATSPPQLTDKPKAWKSIHEGQEQTPVFGPGTGAAGQDPGHVTYTFKCPKCANRRRHATVTRREDNLTPILERLEQHGIDRITVDGLAQAAGRFDKETDHE</sequence>
<name>A0ABV6F5R1_9MICC</name>
<comment type="caution">
    <text evidence="1">The sequence shown here is derived from an EMBL/GenBank/DDBJ whole genome shotgun (WGS) entry which is preliminary data.</text>
</comment>
<evidence type="ECO:0000313" key="1">
    <source>
        <dbReference type="EMBL" id="MFC0248751.1"/>
    </source>
</evidence>
<dbReference type="RefSeq" id="WP_378041341.1">
    <property type="nucleotide sequence ID" value="NZ_JBHLWH010000027.1"/>
</dbReference>
<dbReference type="EMBL" id="JBHLWH010000027">
    <property type="protein sequence ID" value="MFC0248751.1"/>
    <property type="molecule type" value="Genomic_DNA"/>
</dbReference>
<keyword evidence="2" id="KW-1185">Reference proteome</keyword>
<organism evidence="1 2">
    <name type="scientific">Citricoccus parietis</name>
    <dbReference type="NCBI Taxonomy" id="592307"/>
    <lineage>
        <taxon>Bacteria</taxon>
        <taxon>Bacillati</taxon>
        <taxon>Actinomycetota</taxon>
        <taxon>Actinomycetes</taxon>
        <taxon>Micrococcales</taxon>
        <taxon>Micrococcaceae</taxon>
        <taxon>Citricoccus</taxon>
    </lineage>
</organism>
<gene>
    <name evidence="1" type="ORF">ACFFIO_09580</name>
</gene>
<protein>
    <submittedName>
        <fullName evidence="1">Uncharacterized protein</fullName>
    </submittedName>
</protein>
<dbReference type="Proteomes" id="UP001589766">
    <property type="component" value="Unassembled WGS sequence"/>
</dbReference>